<proteinExistence type="inferred from homology"/>
<evidence type="ECO:0000256" key="2">
    <source>
        <dbReference type="ARBA" id="ARBA00011270"/>
    </source>
</evidence>
<dbReference type="PANTHER" id="PTHR43406">
    <property type="entry name" value="TRYPTOPHAN SYNTHASE, ALPHA CHAIN"/>
    <property type="match status" value="1"/>
</dbReference>
<dbReference type="InterPro" id="IPR011060">
    <property type="entry name" value="RibuloseP-bd_barrel"/>
</dbReference>
<dbReference type="InterPro" id="IPR002028">
    <property type="entry name" value="Trp_synthase_suA"/>
</dbReference>
<keyword evidence="5 8" id="KW-0057">Aromatic amino acid biosynthesis</keyword>
<evidence type="ECO:0000256" key="5">
    <source>
        <dbReference type="ARBA" id="ARBA00023141"/>
    </source>
</evidence>
<dbReference type="HAMAP" id="MF_00131">
    <property type="entry name" value="Trp_synth_alpha"/>
    <property type="match status" value="1"/>
</dbReference>
<comment type="subunit">
    <text evidence="2 8">Tetramer of two alpha and two beta chains.</text>
</comment>
<evidence type="ECO:0000256" key="3">
    <source>
        <dbReference type="ARBA" id="ARBA00022605"/>
    </source>
</evidence>
<dbReference type="EC" id="4.2.1.20" evidence="8"/>
<keyword evidence="4 8" id="KW-0822">Tryptophan biosynthesis</keyword>
<evidence type="ECO:0000256" key="4">
    <source>
        <dbReference type="ARBA" id="ARBA00022822"/>
    </source>
</evidence>
<keyword evidence="6 8" id="KW-0456">Lyase</keyword>
<dbReference type="Gene3D" id="3.20.20.70">
    <property type="entry name" value="Aldolase class I"/>
    <property type="match status" value="1"/>
</dbReference>
<evidence type="ECO:0000313" key="11">
    <source>
        <dbReference type="Proteomes" id="UP000830167"/>
    </source>
</evidence>
<dbReference type="CDD" id="cd04724">
    <property type="entry name" value="Tryptophan_synthase_alpha"/>
    <property type="match status" value="1"/>
</dbReference>
<evidence type="ECO:0000256" key="9">
    <source>
        <dbReference type="RuleBase" id="RU003662"/>
    </source>
</evidence>
<evidence type="ECO:0000256" key="8">
    <source>
        <dbReference type="HAMAP-Rule" id="MF_00131"/>
    </source>
</evidence>
<sequence length="276" mass="29615">MSRIAQQINQEFEHGNRALIPFITAGDPDCGTTVQLIRELAEAGADVIELGIPYSDPLADGPVIQEASLRSLQNGFELPQAFEIVSNVRKSGIEIPIILFTYANPVIQYGMESFVRQAANVGANGLIIPDLPMEESAELLAIADAHEIDLIPLVAPTSRERVAAICKNARGFVYCVSSLGVTGERAKFASNLDVFLHTVRDHAQVPVAVGFGVSTPEQANMLADRADAIIIGSAIVRRIGELGKALDAGDHGKAFELRQELLSFVRSCKQAIEGAI</sequence>
<dbReference type="GO" id="GO:0004834">
    <property type="term" value="F:tryptophan synthase activity"/>
    <property type="evidence" value="ECO:0007669"/>
    <property type="project" value="UniProtKB-EC"/>
</dbReference>
<gene>
    <name evidence="8 10" type="primary">trpA</name>
    <name evidence="10" type="ORF">LSG31_17780</name>
</gene>
<dbReference type="PANTHER" id="PTHR43406:SF1">
    <property type="entry name" value="TRYPTOPHAN SYNTHASE ALPHA CHAIN, CHLOROPLASTIC"/>
    <property type="match status" value="1"/>
</dbReference>
<organism evidence="10 11">
    <name type="scientific">Fodinisporobacter ferrooxydans</name>
    <dbReference type="NCBI Taxonomy" id="2901836"/>
    <lineage>
        <taxon>Bacteria</taxon>
        <taxon>Bacillati</taxon>
        <taxon>Bacillota</taxon>
        <taxon>Bacilli</taxon>
        <taxon>Bacillales</taxon>
        <taxon>Alicyclobacillaceae</taxon>
        <taxon>Fodinisporobacter</taxon>
    </lineage>
</organism>
<keyword evidence="3 8" id="KW-0028">Amino-acid biosynthesis</keyword>
<comment type="pathway">
    <text evidence="1 8">Amino-acid biosynthesis; L-tryptophan biosynthesis; L-tryptophan from chorismate: step 5/5.</text>
</comment>
<feature type="active site" description="Proton acceptor" evidence="8">
    <location>
        <position position="49"/>
    </location>
</feature>
<keyword evidence="11" id="KW-1185">Reference proteome</keyword>
<dbReference type="Proteomes" id="UP000830167">
    <property type="component" value="Chromosome"/>
</dbReference>
<evidence type="ECO:0000256" key="1">
    <source>
        <dbReference type="ARBA" id="ARBA00004733"/>
    </source>
</evidence>
<evidence type="ECO:0000256" key="7">
    <source>
        <dbReference type="ARBA" id="ARBA00049047"/>
    </source>
</evidence>
<evidence type="ECO:0000313" key="10">
    <source>
        <dbReference type="EMBL" id="UOF89711.1"/>
    </source>
</evidence>
<dbReference type="PROSITE" id="PS00167">
    <property type="entry name" value="TRP_SYNTHASE_ALPHA"/>
    <property type="match status" value="1"/>
</dbReference>
<protein>
    <recommendedName>
        <fullName evidence="8">Tryptophan synthase alpha chain</fullName>
        <ecNumber evidence="8">4.2.1.20</ecNumber>
    </recommendedName>
</protein>
<evidence type="ECO:0000256" key="6">
    <source>
        <dbReference type="ARBA" id="ARBA00023239"/>
    </source>
</evidence>
<comment type="catalytic activity">
    <reaction evidence="7 8">
        <text>(1S,2R)-1-C-(indol-3-yl)glycerol 3-phosphate + L-serine = D-glyceraldehyde 3-phosphate + L-tryptophan + H2O</text>
        <dbReference type="Rhea" id="RHEA:10532"/>
        <dbReference type="ChEBI" id="CHEBI:15377"/>
        <dbReference type="ChEBI" id="CHEBI:33384"/>
        <dbReference type="ChEBI" id="CHEBI:57912"/>
        <dbReference type="ChEBI" id="CHEBI:58866"/>
        <dbReference type="ChEBI" id="CHEBI:59776"/>
        <dbReference type="EC" id="4.2.1.20"/>
    </reaction>
</comment>
<dbReference type="InterPro" id="IPR013785">
    <property type="entry name" value="Aldolase_TIM"/>
</dbReference>
<accession>A0ABY4CGR5</accession>
<dbReference type="SUPFAM" id="SSF51366">
    <property type="entry name" value="Ribulose-phoshate binding barrel"/>
    <property type="match status" value="1"/>
</dbReference>
<dbReference type="NCBIfam" id="TIGR00262">
    <property type="entry name" value="trpA"/>
    <property type="match status" value="1"/>
</dbReference>
<reference evidence="10" key="1">
    <citation type="submission" date="2021-12" db="EMBL/GenBank/DDBJ databases">
        <title>Alicyclobacillaceae gen. nov., sp. nov., isolated from chalcocite enrichment system.</title>
        <authorList>
            <person name="Jiang Z."/>
        </authorList>
    </citation>
    <scope>NUCLEOTIDE SEQUENCE</scope>
    <source>
        <strain evidence="10">MYW30-H2</strain>
    </source>
</reference>
<name>A0ABY4CGR5_9BACL</name>
<dbReference type="Pfam" id="PF00290">
    <property type="entry name" value="Trp_syntA"/>
    <property type="match status" value="1"/>
</dbReference>
<comment type="function">
    <text evidence="8">The alpha subunit is responsible for the aldol cleavage of indoleglycerol phosphate to indole and glyceraldehyde 3-phosphate.</text>
</comment>
<dbReference type="InterPro" id="IPR018204">
    <property type="entry name" value="Trp_synthase_alpha_AS"/>
</dbReference>
<dbReference type="RefSeq" id="WP_347436401.1">
    <property type="nucleotide sequence ID" value="NZ_CP089291.1"/>
</dbReference>
<feature type="active site" description="Proton acceptor" evidence="8">
    <location>
        <position position="60"/>
    </location>
</feature>
<dbReference type="EMBL" id="CP089291">
    <property type="protein sequence ID" value="UOF89711.1"/>
    <property type="molecule type" value="Genomic_DNA"/>
</dbReference>
<comment type="similarity">
    <text evidence="8 9">Belongs to the TrpA family.</text>
</comment>